<name>A0A7N9CVJ8_MACFA</name>
<feature type="region of interest" description="Disordered" evidence="1">
    <location>
        <begin position="73"/>
        <end position="113"/>
    </location>
</feature>
<dbReference type="PANTHER" id="PTHR17384">
    <property type="entry name" value="P-SELECTIN GLYCOPROTEIN LIGAND-1"/>
    <property type="match status" value="1"/>
</dbReference>
<keyword evidence="2" id="KW-0472">Membrane</keyword>
<dbReference type="AlphaFoldDB" id="A0A7N9CVJ8"/>
<gene>
    <name evidence="4" type="primary">SELPLG</name>
</gene>
<feature type="region of interest" description="Disordered" evidence="1">
    <location>
        <begin position="137"/>
        <end position="168"/>
    </location>
</feature>
<protein>
    <submittedName>
        <fullName evidence="4">Selectin P ligand</fullName>
    </submittedName>
</protein>
<feature type="signal peptide" evidence="3">
    <location>
        <begin position="1"/>
        <end position="33"/>
    </location>
</feature>
<organism evidence="4 5">
    <name type="scientific">Macaca fascicularis</name>
    <name type="common">Crab-eating macaque</name>
    <name type="synonym">Cynomolgus monkey</name>
    <dbReference type="NCBI Taxonomy" id="9541"/>
    <lineage>
        <taxon>Eukaryota</taxon>
        <taxon>Metazoa</taxon>
        <taxon>Chordata</taxon>
        <taxon>Craniata</taxon>
        <taxon>Vertebrata</taxon>
        <taxon>Euteleostomi</taxon>
        <taxon>Mammalia</taxon>
        <taxon>Eutheria</taxon>
        <taxon>Euarchontoglires</taxon>
        <taxon>Primates</taxon>
        <taxon>Haplorrhini</taxon>
        <taxon>Catarrhini</taxon>
        <taxon>Cercopithecidae</taxon>
        <taxon>Cercopithecinae</taxon>
        <taxon>Macaca</taxon>
    </lineage>
</organism>
<dbReference type="GeneTree" id="ENSGT00440000039754"/>
<evidence type="ECO:0000256" key="1">
    <source>
        <dbReference type="SAM" id="MobiDB-lite"/>
    </source>
</evidence>
<dbReference type="GO" id="GO:0044853">
    <property type="term" value="C:plasma membrane raft"/>
    <property type="evidence" value="ECO:0007669"/>
    <property type="project" value="Ensembl"/>
</dbReference>
<evidence type="ECO:0000256" key="3">
    <source>
        <dbReference type="SAM" id="SignalP"/>
    </source>
</evidence>
<evidence type="ECO:0000313" key="5">
    <source>
        <dbReference type="Proteomes" id="UP000233100"/>
    </source>
</evidence>
<keyword evidence="5" id="KW-1185">Reference proteome</keyword>
<dbReference type="CTD" id="6404"/>
<dbReference type="Ensembl" id="ENSMFAT00000097985.1">
    <property type="protein sequence ID" value="ENSMFAP00000055413.1"/>
    <property type="gene ID" value="ENSMFAG00000030190.2"/>
</dbReference>
<dbReference type="GO" id="GO:0071354">
    <property type="term" value="P:cellular response to interleukin-6"/>
    <property type="evidence" value="ECO:0007669"/>
    <property type="project" value="Ensembl"/>
</dbReference>
<feature type="region of interest" description="Disordered" evidence="1">
    <location>
        <begin position="412"/>
        <end position="448"/>
    </location>
</feature>
<dbReference type="GO" id="GO:0001931">
    <property type="term" value="C:uropod"/>
    <property type="evidence" value="ECO:0007669"/>
    <property type="project" value="Ensembl"/>
</dbReference>
<evidence type="ECO:0000256" key="2">
    <source>
        <dbReference type="SAM" id="Phobius"/>
    </source>
</evidence>
<proteinExistence type="predicted"/>
<feature type="chain" id="PRO_5031125822" evidence="3">
    <location>
        <begin position="34"/>
        <end position="448"/>
    </location>
</feature>
<sequence>MAVGASGLEGDKMAGVMPLQLLLLLILLGPGSSLQLWDTRADEAKKALGPLLARNRRQATEYEYLDYDFLPETEPPEILSNSTNTTSLTGPGNPESTTVEPAARHSTGLDTGGSVTELTMELANMGTLSMDSAAMEVQTTHPAATEAQTTQPAAMEAQTTQPAATEAQTTPLAATEALTTQLVATEAQTTPLAATEVQTTQLATTEAQTTPLAATEAQTTPPAATETQSAPPAATEAQTTPPAATEVQTTQPIATEAQTTAPASTEAQTTPPATTEAQTTQPIATEAQTTPLAATEALSTEPNATEALSMEPTTKKGLFIPFSVSSVTHKGIPMAASNLSINHPVGSPDHISVKQCLLGILILALVATIFLVCTVVLAVRLSRKGHMYPVRNYSPTEMVCISSLLPDGGEGPSALANGGLPKAKSQGLTPEPGEDRDGDDLTLHSFLP</sequence>
<accession>A0A7N9CVJ8</accession>
<reference evidence="4 5" key="1">
    <citation type="submission" date="2013-03" db="EMBL/GenBank/DDBJ databases">
        <authorList>
            <person name="Warren W."/>
            <person name="Wilson R.K."/>
        </authorList>
    </citation>
    <scope>NUCLEOTIDE SEQUENCE</scope>
</reference>
<dbReference type="PANTHER" id="PTHR17384:SF7">
    <property type="entry name" value="P-SELECTIN GLYCOPROTEIN LIGAND 1"/>
    <property type="match status" value="1"/>
</dbReference>
<feature type="compositionally biased region" description="Low complexity" evidence="1">
    <location>
        <begin position="138"/>
        <end position="168"/>
    </location>
</feature>
<dbReference type="Bgee" id="ENSMFAG00000030190">
    <property type="expression patterns" value="Expressed in lymph node and 11 other cell types or tissues"/>
</dbReference>
<dbReference type="GO" id="GO:0050901">
    <property type="term" value="P:leukocyte tethering or rolling"/>
    <property type="evidence" value="ECO:0007669"/>
    <property type="project" value="Ensembl"/>
</dbReference>
<feature type="transmembrane region" description="Helical" evidence="2">
    <location>
        <begin position="357"/>
        <end position="379"/>
    </location>
</feature>
<dbReference type="RefSeq" id="XP_065380826.1">
    <property type="nucleotide sequence ID" value="XM_065524754.1"/>
</dbReference>
<keyword evidence="2" id="KW-0812">Transmembrane</keyword>
<dbReference type="InterPro" id="IPR026195">
    <property type="entry name" value="PSGL-1"/>
</dbReference>
<feature type="compositionally biased region" description="Low complexity" evidence="1">
    <location>
        <begin position="79"/>
        <end position="94"/>
    </location>
</feature>
<evidence type="ECO:0000313" key="4">
    <source>
        <dbReference type="Ensembl" id="ENSMFAP00000055413.1"/>
    </source>
</evidence>
<feature type="compositionally biased region" description="Basic and acidic residues" evidence="1">
    <location>
        <begin position="433"/>
        <end position="442"/>
    </location>
</feature>
<reference evidence="4" key="2">
    <citation type="submission" date="2025-08" db="UniProtKB">
        <authorList>
            <consortium name="Ensembl"/>
        </authorList>
    </citation>
    <scope>IDENTIFICATION</scope>
</reference>
<feature type="region of interest" description="Disordered" evidence="1">
    <location>
        <begin position="212"/>
        <end position="283"/>
    </location>
</feature>
<keyword evidence="2" id="KW-1133">Transmembrane helix</keyword>
<dbReference type="Proteomes" id="UP000233100">
    <property type="component" value="Chromosome 11"/>
</dbReference>
<dbReference type="GeneID" id="102142477"/>
<keyword evidence="3" id="KW-0732">Signal</keyword>
<reference evidence="4" key="3">
    <citation type="submission" date="2025-09" db="UniProtKB">
        <authorList>
            <consortium name="Ensembl"/>
        </authorList>
    </citation>
    <scope>IDENTIFICATION</scope>
</reference>